<gene>
    <name evidence="3" type="ORF">Poly30_32270</name>
</gene>
<name>A0A518EUB2_9BACT</name>
<evidence type="ECO:0000256" key="2">
    <source>
        <dbReference type="SAM" id="SignalP"/>
    </source>
</evidence>
<protein>
    <submittedName>
        <fullName evidence="3">Uncharacterized protein</fullName>
    </submittedName>
</protein>
<organism evidence="3 4">
    <name type="scientific">Saltatorellus ferox</name>
    <dbReference type="NCBI Taxonomy" id="2528018"/>
    <lineage>
        <taxon>Bacteria</taxon>
        <taxon>Pseudomonadati</taxon>
        <taxon>Planctomycetota</taxon>
        <taxon>Planctomycetia</taxon>
        <taxon>Planctomycetia incertae sedis</taxon>
        <taxon>Saltatorellus</taxon>
    </lineage>
</organism>
<feature type="region of interest" description="Disordered" evidence="1">
    <location>
        <begin position="30"/>
        <end position="52"/>
    </location>
</feature>
<dbReference type="EMBL" id="CP036434">
    <property type="protein sequence ID" value="QDV07697.1"/>
    <property type="molecule type" value="Genomic_DNA"/>
</dbReference>
<keyword evidence="4" id="KW-1185">Reference proteome</keyword>
<feature type="compositionally biased region" description="Gly residues" evidence="1">
    <location>
        <begin position="33"/>
        <end position="48"/>
    </location>
</feature>
<sequence length="436" mass="45158" precursor="true">MQYSRFSALFLSASLGLLSVSCTSGDGISTSSGDGGSGGGGAGGGGGVASPTESLDDIDLDADLDGDRIVDVPDTVDPLFTKLFTRYTAVETSAGRIHLLAQPGVSDAKITRSRSILKQLVSPVAGSPEGANKDDVVAAMVNRGALAALFTDTASIDPNDQDIADLLAAVGASSVALPADHIVLEGSPEYMAALPAEDNSFGVLAALVHRTGLVPARASFASQLDGHAASAITNGLFTPRAGTPAAENTGVFLTALMDVHSGVFGHDPSGDGIARGAAGTLEAIDRGSLEMALPQASKWIDDFFGTNHTFEAILPESFTGNFDCLRRQSTPYSARSQHLRNVRMTGTNSGEIFGAPFDSILTGNSGNNNLKGRRGYDTIDGGDGFDTAVFSGPLSDYRVEVLPDRVIVEDVLGGHEQLDTLFGIERLQFTDGGFNL</sequence>
<dbReference type="RefSeq" id="WP_145199036.1">
    <property type="nucleotide sequence ID" value="NZ_CP036434.1"/>
</dbReference>
<dbReference type="Proteomes" id="UP000320390">
    <property type="component" value="Chromosome"/>
</dbReference>
<dbReference type="SUPFAM" id="SSF51120">
    <property type="entry name" value="beta-Roll"/>
    <property type="match status" value="1"/>
</dbReference>
<reference evidence="3 4" key="1">
    <citation type="submission" date="2019-02" db="EMBL/GenBank/DDBJ databases">
        <title>Deep-cultivation of Planctomycetes and their phenomic and genomic characterization uncovers novel biology.</title>
        <authorList>
            <person name="Wiegand S."/>
            <person name="Jogler M."/>
            <person name="Boedeker C."/>
            <person name="Pinto D."/>
            <person name="Vollmers J."/>
            <person name="Rivas-Marin E."/>
            <person name="Kohn T."/>
            <person name="Peeters S.H."/>
            <person name="Heuer A."/>
            <person name="Rast P."/>
            <person name="Oberbeckmann S."/>
            <person name="Bunk B."/>
            <person name="Jeske O."/>
            <person name="Meyerdierks A."/>
            <person name="Storesund J.E."/>
            <person name="Kallscheuer N."/>
            <person name="Luecker S."/>
            <person name="Lage O.M."/>
            <person name="Pohl T."/>
            <person name="Merkel B.J."/>
            <person name="Hornburger P."/>
            <person name="Mueller R.-W."/>
            <person name="Bruemmer F."/>
            <person name="Labrenz M."/>
            <person name="Spormann A.M."/>
            <person name="Op den Camp H."/>
            <person name="Overmann J."/>
            <person name="Amann R."/>
            <person name="Jetten M.S.M."/>
            <person name="Mascher T."/>
            <person name="Medema M.H."/>
            <person name="Devos D.P."/>
            <person name="Kaster A.-K."/>
            <person name="Ovreas L."/>
            <person name="Rohde M."/>
            <person name="Galperin M.Y."/>
            <person name="Jogler C."/>
        </authorList>
    </citation>
    <scope>NUCLEOTIDE SEQUENCE [LARGE SCALE GENOMIC DNA]</scope>
    <source>
        <strain evidence="3 4">Poly30</strain>
    </source>
</reference>
<feature type="chain" id="PRO_5021711313" evidence="2">
    <location>
        <begin position="25"/>
        <end position="436"/>
    </location>
</feature>
<evidence type="ECO:0000313" key="3">
    <source>
        <dbReference type="EMBL" id="QDV07697.1"/>
    </source>
</evidence>
<evidence type="ECO:0000313" key="4">
    <source>
        <dbReference type="Proteomes" id="UP000320390"/>
    </source>
</evidence>
<proteinExistence type="predicted"/>
<feature type="signal peptide" evidence="2">
    <location>
        <begin position="1"/>
        <end position="24"/>
    </location>
</feature>
<accession>A0A518EUB2</accession>
<evidence type="ECO:0000256" key="1">
    <source>
        <dbReference type="SAM" id="MobiDB-lite"/>
    </source>
</evidence>
<dbReference type="InterPro" id="IPR011049">
    <property type="entry name" value="Serralysin-like_metalloprot_C"/>
</dbReference>
<keyword evidence="2" id="KW-0732">Signal</keyword>
<dbReference type="OrthoDB" id="1490937at2"/>
<dbReference type="Gene3D" id="2.150.10.10">
    <property type="entry name" value="Serralysin-like metalloprotease, C-terminal"/>
    <property type="match status" value="1"/>
</dbReference>
<dbReference type="PROSITE" id="PS51257">
    <property type="entry name" value="PROKAR_LIPOPROTEIN"/>
    <property type="match status" value="1"/>
</dbReference>
<dbReference type="AlphaFoldDB" id="A0A518EUB2"/>